<dbReference type="EMBL" id="JAIWYP010000004">
    <property type="protein sequence ID" value="KAH3834797.1"/>
    <property type="molecule type" value="Genomic_DNA"/>
</dbReference>
<name>A0A9D4QLQ3_DREPO</name>
<keyword evidence="3" id="KW-1185">Reference proteome</keyword>
<dbReference type="AlphaFoldDB" id="A0A9D4QLQ3"/>
<sequence length="105" mass="11815">MKGARRSKRNRENRPSVTDNEEVQDIFDTCPDMQPTYLIDSGEQFGCSDSKQLSNPPAMKTTSVTVPYAAPPKSHQHRYLGLKDLNVLLKGRAHPRLHHAAVMMV</sequence>
<gene>
    <name evidence="2" type="ORF">DPMN_108132</name>
</gene>
<reference evidence="2" key="2">
    <citation type="submission" date="2020-11" db="EMBL/GenBank/DDBJ databases">
        <authorList>
            <person name="McCartney M.A."/>
            <person name="Auch B."/>
            <person name="Kono T."/>
            <person name="Mallez S."/>
            <person name="Becker A."/>
            <person name="Gohl D.M."/>
            <person name="Silverstein K.A.T."/>
            <person name="Koren S."/>
            <person name="Bechman K.B."/>
            <person name="Herman A."/>
            <person name="Abrahante J.E."/>
            <person name="Garbe J."/>
        </authorList>
    </citation>
    <scope>NUCLEOTIDE SEQUENCE</scope>
    <source>
        <strain evidence="2">Duluth1</strain>
        <tissue evidence="2">Whole animal</tissue>
    </source>
</reference>
<organism evidence="2 3">
    <name type="scientific">Dreissena polymorpha</name>
    <name type="common">Zebra mussel</name>
    <name type="synonym">Mytilus polymorpha</name>
    <dbReference type="NCBI Taxonomy" id="45954"/>
    <lineage>
        <taxon>Eukaryota</taxon>
        <taxon>Metazoa</taxon>
        <taxon>Spiralia</taxon>
        <taxon>Lophotrochozoa</taxon>
        <taxon>Mollusca</taxon>
        <taxon>Bivalvia</taxon>
        <taxon>Autobranchia</taxon>
        <taxon>Heteroconchia</taxon>
        <taxon>Euheterodonta</taxon>
        <taxon>Imparidentia</taxon>
        <taxon>Neoheterodontei</taxon>
        <taxon>Myida</taxon>
        <taxon>Dreissenoidea</taxon>
        <taxon>Dreissenidae</taxon>
        <taxon>Dreissena</taxon>
    </lineage>
</organism>
<feature type="region of interest" description="Disordered" evidence="1">
    <location>
        <begin position="1"/>
        <end position="23"/>
    </location>
</feature>
<dbReference type="Proteomes" id="UP000828390">
    <property type="component" value="Unassembled WGS sequence"/>
</dbReference>
<evidence type="ECO:0000256" key="1">
    <source>
        <dbReference type="SAM" id="MobiDB-lite"/>
    </source>
</evidence>
<feature type="compositionally biased region" description="Basic residues" evidence="1">
    <location>
        <begin position="1"/>
        <end position="11"/>
    </location>
</feature>
<comment type="caution">
    <text evidence="2">The sequence shown here is derived from an EMBL/GenBank/DDBJ whole genome shotgun (WGS) entry which is preliminary data.</text>
</comment>
<evidence type="ECO:0000313" key="3">
    <source>
        <dbReference type="Proteomes" id="UP000828390"/>
    </source>
</evidence>
<proteinExistence type="predicted"/>
<reference evidence="2" key="1">
    <citation type="journal article" date="2019" name="bioRxiv">
        <title>The Genome of the Zebra Mussel, Dreissena polymorpha: A Resource for Invasive Species Research.</title>
        <authorList>
            <person name="McCartney M.A."/>
            <person name="Auch B."/>
            <person name="Kono T."/>
            <person name="Mallez S."/>
            <person name="Zhang Y."/>
            <person name="Obille A."/>
            <person name="Becker A."/>
            <person name="Abrahante J.E."/>
            <person name="Garbe J."/>
            <person name="Badalamenti J.P."/>
            <person name="Herman A."/>
            <person name="Mangelson H."/>
            <person name="Liachko I."/>
            <person name="Sullivan S."/>
            <person name="Sone E.D."/>
            <person name="Koren S."/>
            <person name="Silverstein K.A.T."/>
            <person name="Beckman K.B."/>
            <person name="Gohl D.M."/>
        </authorList>
    </citation>
    <scope>NUCLEOTIDE SEQUENCE</scope>
    <source>
        <strain evidence="2">Duluth1</strain>
        <tissue evidence="2">Whole animal</tissue>
    </source>
</reference>
<accession>A0A9D4QLQ3</accession>
<evidence type="ECO:0000313" key="2">
    <source>
        <dbReference type="EMBL" id="KAH3834797.1"/>
    </source>
</evidence>
<protein>
    <submittedName>
        <fullName evidence="2">Uncharacterized protein</fullName>
    </submittedName>
</protein>